<dbReference type="InterPro" id="IPR040079">
    <property type="entry name" value="Glutathione_S-Trfase"/>
</dbReference>
<organism evidence="4 5">
    <name type="scientific">Phaeosphaeria nodorum (strain SN15 / ATCC MYA-4574 / FGSC 10173)</name>
    <name type="common">Glume blotch fungus</name>
    <name type="synonym">Parastagonospora nodorum</name>
    <dbReference type="NCBI Taxonomy" id="321614"/>
    <lineage>
        <taxon>Eukaryota</taxon>
        <taxon>Fungi</taxon>
        <taxon>Dikarya</taxon>
        <taxon>Ascomycota</taxon>
        <taxon>Pezizomycotina</taxon>
        <taxon>Dothideomycetes</taxon>
        <taxon>Pleosporomycetidae</taxon>
        <taxon>Pleosporales</taxon>
        <taxon>Pleosporineae</taxon>
        <taxon>Phaeosphaeriaceae</taxon>
        <taxon>Parastagonospora</taxon>
    </lineage>
</organism>
<comment type="similarity">
    <text evidence="1">Belongs to the GST superfamily.</text>
</comment>
<dbReference type="SUPFAM" id="SSF47616">
    <property type="entry name" value="GST C-terminal domain-like"/>
    <property type="match status" value="1"/>
</dbReference>
<dbReference type="PROSITE" id="PS50405">
    <property type="entry name" value="GST_CTER"/>
    <property type="match status" value="1"/>
</dbReference>
<dbReference type="PANTHER" id="PTHR44051">
    <property type="entry name" value="GLUTATHIONE S-TRANSFERASE-RELATED"/>
    <property type="match status" value="1"/>
</dbReference>
<dbReference type="SUPFAM" id="SSF52833">
    <property type="entry name" value="Thioredoxin-like"/>
    <property type="match status" value="1"/>
</dbReference>
<dbReference type="Pfam" id="PF00043">
    <property type="entry name" value="GST_C"/>
    <property type="match status" value="1"/>
</dbReference>
<dbReference type="InterPro" id="IPR004046">
    <property type="entry name" value="GST_C"/>
</dbReference>
<evidence type="ECO:0000313" key="5">
    <source>
        <dbReference type="Proteomes" id="UP000663193"/>
    </source>
</evidence>
<feature type="domain" description="GST N-terminal" evidence="2">
    <location>
        <begin position="3"/>
        <end position="88"/>
    </location>
</feature>
<evidence type="ECO:0000256" key="1">
    <source>
        <dbReference type="ARBA" id="ARBA00007409"/>
    </source>
</evidence>
<dbReference type="InterPro" id="IPR036249">
    <property type="entry name" value="Thioredoxin-like_sf"/>
</dbReference>
<evidence type="ECO:0000259" key="2">
    <source>
        <dbReference type="PROSITE" id="PS50404"/>
    </source>
</evidence>
<dbReference type="Pfam" id="PF13417">
    <property type="entry name" value="GST_N_3"/>
    <property type="match status" value="1"/>
</dbReference>
<evidence type="ECO:0000313" key="4">
    <source>
        <dbReference type="EMBL" id="QRD05315.1"/>
    </source>
</evidence>
<protein>
    <recommendedName>
        <fullName evidence="6">Glutathione S-transferase</fullName>
    </recommendedName>
</protein>
<dbReference type="Proteomes" id="UP000663193">
    <property type="component" value="Chromosome 18"/>
</dbReference>
<name>A0A7U2I8S2_PHANO</name>
<dbReference type="InterPro" id="IPR004045">
    <property type="entry name" value="Glutathione_S-Trfase_N"/>
</dbReference>
<keyword evidence="5" id="KW-1185">Reference proteome</keyword>
<dbReference type="InterPro" id="IPR036282">
    <property type="entry name" value="Glutathione-S-Trfase_C_sf"/>
</dbReference>
<reference evidence="5" key="1">
    <citation type="journal article" date="2021" name="BMC Genomics">
        <title>Chromosome-level genome assembly and manually-curated proteome of model necrotroph Parastagonospora nodorum Sn15 reveals a genome-wide trove of candidate effector homologs, and redundancy of virulence-related functions within an accessory chromosome.</title>
        <authorList>
            <person name="Bertazzoni S."/>
            <person name="Jones D.A.B."/>
            <person name="Phan H.T."/>
            <person name="Tan K.-C."/>
            <person name="Hane J.K."/>
        </authorList>
    </citation>
    <scope>NUCLEOTIDE SEQUENCE [LARGE SCALE GENOMIC DNA]</scope>
    <source>
        <strain evidence="5">SN15 / ATCC MYA-4574 / FGSC 10173)</strain>
    </source>
</reference>
<dbReference type="CDD" id="cd03046">
    <property type="entry name" value="GST_N_GTT1_like"/>
    <property type="match status" value="1"/>
</dbReference>
<accession>A0A7U2I8S2</accession>
<dbReference type="Gene3D" id="3.40.30.10">
    <property type="entry name" value="Glutaredoxin"/>
    <property type="match status" value="1"/>
</dbReference>
<proteinExistence type="inferred from homology"/>
<dbReference type="EMBL" id="CP069040">
    <property type="protein sequence ID" value="QRD05315.1"/>
    <property type="molecule type" value="Genomic_DNA"/>
</dbReference>
<evidence type="ECO:0000259" key="3">
    <source>
        <dbReference type="PROSITE" id="PS50405"/>
    </source>
</evidence>
<dbReference type="PANTHER" id="PTHR44051:SF9">
    <property type="entry name" value="GLUTATHIONE S-TRANSFERASE 1"/>
    <property type="match status" value="1"/>
</dbReference>
<sequence length="240" mass="27131">MASPNLVVHHLQIGQGERIPWLLEELGLPYKLELYKRSPLLSPPELQAKYPIGAAPLLEDFTDPSNPIILAESGAICEYIIHKYANGRLALPPTHKNFSDYLYWFHFCNATLMSHVFRRGLTRGCVGEDDPRYKGNDARVVIDLKHLDNRLLTTNAWLAGEDFTAADVMIGFCLTTMRKFEPIDLTEYKGILGWLKRVGERDAYRRAMKKSDPDLDIDAGLSAKGPEVIQMFVNAMALKK</sequence>
<dbReference type="AlphaFoldDB" id="A0A7U2I8S2"/>
<dbReference type="PROSITE" id="PS50404">
    <property type="entry name" value="GST_NTER"/>
    <property type="match status" value="1"/>
</dbReference>
<dbReference type="InterPro" id="IPR010987">
    <property type="entry name" value="Glutathione-S-Trfase_C-like"/>
</dbReference>
<dbReference type="VEuPathDB" id="FungiDB:JI435_112110"/>
<feature type="domain" description="GST C-terminal" evidence="3">
    <location>
        <begin position="94"/>
        <end position="217"/>
    </location>
</feature>
<dbReference type="SFLD" id="SFLDS00019">
    <property type="entry name" value="Glutathione_Transferase_(cytos"/>
    <property type="match status" value="1"/>
</dbReference>
<dbReference type="OrthoDB" id="2309723at2759"/>
<dbReference type="Gene3D" id="1.20.1050.10">
    <property type="match status" value="1"/>
</dbReference>
<gene>
    <name evidence="4" type="ORF">JI435_112110</name>
</gene>
<dbReference type="SFLD" id="SFLDG00358">
    <property type="entry name" value="Main_(cytGST)"/>
    <property type="match status" value="1"/>
</dbReference>
<evidence type="ECO:0008006" key="6">
    <source>
        <dbReference type="Google" id="ProtNLM"/>
    </source>
</evidence>